<dbReference type="EMBL" id="JRUQ01000041">
    <property type="protein sequence ID" value="KGT92281.1"/>
    <property type="molecule type" value="Genomic_DNA"/>
</dbReference>
<dbReference type="Pfam" id="PF00583">
    <property type="entry name" value="Acetyltransf_1"/>
    <property type="match status" value="1"/>
</dbReference>
<dbReference type="Gene3D" id="3.40.630.30">
    <property type="match status" value="1"/>
</dbReference>
<dbReference type="PANTHER" id="PTHR43441:SF2">
    <property type="entry name" value="FAMILY ACETYLTRANSFERASE, PUTATIVE (AFU_ORTHOLOGUE AFUA_7G00850)-RELATED"/>
    <property type="match status" value="1"/>
</dbReference>
<name>A0A0A3Z3Q7_9GAMM</name>
<dbReference type="AlphaFoldDB" id="A0A0A3Z3Q7"/>
<keyword evidence="3" id="KW-1185">Reference proteome</keyword>
<feature type="domain" description="N-acetyltransferase" evidence="1">
    <location>
        <begin position="12"/>
        <end position="166"/>
    </location>
</feature>
<dbReference type="Proteomes" id="UP000030351">
    <property type="component" value="Unassembled WGS sequence"/>
</dbReference>
<dbReference type="CDD" id="cd04301">
    <property type="entry name" value="NAT_SF"/>
    <property type="match status" value="1"/>
</dbReference>
<dbReference type="STRING" id="371042.NG99_14875"/>
<dbReference type="GO" id="GO:1990189">
    <property type="term" value="F:protein N-terminal-serine acetyltransferase activity"/>
    <property type="evidence" value="ECO:0007669"/>
    <property type="project" value="TreeGrafter"/>
</dbReference>
<dbReference type="eggNOG" id="COG1670">
    <property type="taxonomic scope" value="Bacteria"/>
</dbReference>
<reference evidence="2 3" key="1">
    <citation type="submission" date="2014-10" db="EMBL/GenBank/DDBJ databases">
        <title>Genome sequence of Erwinia typographi M043b.</title>
        <authorList>
            <person name="Chan K.-G."/>
            <person name="Tan W.-S."/>
        </authorList>
    </citation>
    <scope>NUCLEOTIDE SEQUENCE [LARGE SCALE GENOMIC DNA]</scope>
    <source>
        <strain evidence="2 3">M043b</strain>
    </source>
</reference>
<dbReference type="PROSITE" id="PS51186">
    <property type="entry name" value="GNAT"/>
    <property type="match status" value="1"/>
</dbReference>
<evidence type="ECO:0000313" key="3">
    <source>
        <dbReference type="Proteomes" id="UP000030351"/>
    </source>
</evidence>
<dbReference type="GO" id="GO:0005737">
    <property type="term" value="C:cytoplasm"/>
    <property type="evidence" value="ECO:0007669"/>
    <property type="project" value="TreeGrafter"/>
</dbReference>
<dbReference type="PANTHER" id="PTHR43441">
    <property type="entry name" value="RIBOSOMAL-PROTEIN-SERINE ACETYLTRANSFERASE"/>
    <property type="match status" value="1"/>
</dbReference>
<dbReference type="SUPFAM" id="SSF55729">
    <property type="entry name" value="Acyl-CoA N-acyltransferases (Nat)"/>
    <property type="match status" value="1"/>
</dbReference>
<dbReference type="InterPro" id="IPR051908">
    <property type="entry name" value="Ribosomal_N-acetyltransferase"/>
</dbReference>
<dbReference type="OrthoDB" id="336415at2"/>
<sequence>MQLTFFDERDTTVLRSWFPSQQAVVQWAGPGVAWPLTDGFLATLLNSASQQPATLLTFTARQEGQQVAVAQLGFDWDNHLACLCRVVVNPQMRGQGLAEQMLQRLIDNAFRQPPIERIELQVYPFNGAAVRTYEKLGFVREGVRRACVAVGEERWDSAFYGLLRTEYSARSAA</sequence>
<dbReference type="InterPro" id="IPR016181">
    <property type="entry name" value="Acyl_CoA_acyltransferase"/>
</dbReference>
<gene>
    <name evidence="2" type="ORF">NG99_14875</name>
</gene>
<evidence type="ECO:0000259" key="1">
    <source>
        <dbReference type="PROSITE" id="PS51186"/>
    </source>
</evidence>
<proteinExistence type="predicted"/>
<protein>
    <recommendedName>
        <fullName evidence="1">N-acetyltransferase domain-containing protein</fullName>
    </recommendedName>
</protein>
<evidence type="ECO:0000313" key="2">
    <source>
        <dbReference type="EMBL" id="KGT92281.1"/>
    </source>
</evidence>
<dbReference type="GO" id="GO:0008999">
    <property type="term" value="F:protein-N-terminal-alanine acetyltransferase activity"/>
    <property type="evidence" value="ECO:0007669"/>
    <property type="project" value="TreeGrafter"/>
</dbReference>
<accession>A0A0A3Z3Q7</accession>
<dbReference type="InterPro" id="IPR000182">
    <property type="entry name" value="GNAT_dom"/>
</dbReference>
<comment type="caution">
    <text evidence="2">The sequence shown here is derived from an EMBL/GenBank/DDBJ whole genome shotgun (WGS) entry which is preliminary data.</text>
</comment>
<dbReference type="RefSeq" id="WP_034894395.1">
    <property type="nucleotide sequence ID" value="NZ_JRUQ01000041.1"/>
</dbReference>
<organism evidence="2 3">
    <name type="scientific">Erwinia typographi</name>
    <dbReference type="NCBI Taxonomy" id="371042"/>
    <lineage>
        <taxon>Bacteria</taxon>
        <taxon>Pseudomonadati</taxon>
        <taxon>Pseudomonadota</taxon>
        <taxon>Gammaproteobacteria</taxon>
        <taxon>Enterobacterales</taxon>
        <taxon>Erwiniaceae</taxon>
        <taxon>Erwinia</taxon>
    </lineage>
</organism>